<gene>
    <name evidence="3" type="primary">sidG</name>
    <name evidence="3" type="ORF">I8Y58_001357</name>
</gene>
<evidence type="ECO:0000313" key="4">
    <source>
        <dbReference type="Proteomes" id="UP000861567"/>
    </source>
</evidence>
<evidence type="ECO:0000256" key="1">
    <source>
        <dbReference type="SAM" id="Coils"/>
    </source>
</evidence>
<proteinExistence type="predicted"/>
<dbReference type="RefSeq" id="WP_080444604.1">
    <property type="nucleotide sequence ID" value="NZ_JAPHPG010000001.1"/>
</dbReference>
<keyword evidence="1" id="KW-0175">Coiled coil</keyword>
<sequence>MFLSKGGQEMSRSKDEVLEANDSLFGITVQTWGTNDRPSNGMMNFADQQFFGGDVGHASINMKLPVTDKTKEWIEKYCYSQTYDQFKKVKGNEDKTYEEYLQTAKRLIPVELKTQVTRKAQYDSNGNLVTTHEKAYEQIYFDIDWSWWPGRLQNTEDDMVWEREGKHFEYDEKWKEYLQPEQRVHRGKLGSRKMDYAPTSIIHQRDIPTSELEKITRDHKIHAIEEKLNVVKLLQSKIDEMPHTKMSPSMELMFKNLGINVEKLLDETKDNGVDPTNLEAMREYLTNRLTERKLELETELSEAKKEIDSTQVKSKVEDLYYDFEYKLNQVRKKMEEVNTQLEKMDSLLHKLEGNTSEPMPYTAEIDELMSALPFLKEDLELENGTLSPKSIENLIDHIDELKNELASKQEKKNESNLNLIKKYEELCEQYKDDEEGLENALWEEGIEVDVVNSAKENISKPDPEIQKLTDLQEQLRSYKESGVKLSSELEETLNSSVKMWKTKIDSPCQVISESSVKALINKINSTRPELVKEKEQLPEQEEYLSKEAKKAQEELIKIQEFSQFYSENSSAYMVVGLPPHHQVSLPLAVNGKRGLHPEAMLKKMHELVAGPEKKEFNLHTNNCSLTSIEVLSAGAEHDPLLHSIMGTRALGFFGTPQQVLENAKLTSKTINEGKKSNIFTPLVTASPLDRALGYAMSIYMDPEASKAKQNAGLALGVLVGLAKTPGIIIGSLLNPKQGFNDILNTLNLVYSRNSTGLKVGLTLMTLPAMIVLAPLAAIQKGVEVIAETIAKPFKFIANLFKQKPESTDEITVSVGSKKVAEKEGSYSNTALAGLVNSKIKSRIDENTITVEFQKSPQKMIEEFESQLKENPGKVVVLSEKAHNAVLKFVSQSDDEALKQKFYDCCNQSVARSQKFAPKTRGEIDELVEEVTSTDKIELTTTPVQEPSMSSSIDDEENMDSTHEIEGENERVVRI</sequence>
<feature type="region of interest" description="Disordered" evidence="2">
    <location>
        <begin position="939"/>
        <end position="974"/>
    </location>
</feature>
<feature type="coiled-coil region" evidence="1">
    <location>
        <begin position="286"/>
        <end position="354"/>
    </location>
</feature>
<comment type="caution">
    <text evidence="3">The sequence shown here is derived from an EMBL/GenBank/DDBJ whole genome shotgun (WGS) entry which is preliminary data.</text>
</comment>
<dbReference type="EMBL" id="DACSEI010000011">
    <property type="protein sequence ID" value="HAT1596135.1"/>
    <property type="molecule type" value="Genomic_DNA"/>
</dbReference>
<evidence type="ECO:0000313" key="3">
    <source>
        <dbReference type="EMBL" id="HAT1596135.1"/>
    </source>
</evidence>
<organism evidence="3 4">
    <name type="scientific">Legionella pneumophila</name>
    <dbReference type="NCBI Taxonomy" id="446"/>
    <lineage>
        <taxon>Bacteria</taxon>
        <taxon>Pseudomonadati</taxon>
        <taxon>Pseudomonadota</taxon>
        <taxon>Gammaproteobacteria</taxon>
        <taxon>Legionellales</taxon>
        <taxon>Legionellaceae</taxon>
        <taxon>Legionella</taxon>
    </lineage>
</organism>
<name>A0AAN5KQU4_LEGPN</name>
<accession>A0AAN5KQU4</accession>
<feature type="compositionally biased region" description="Basic and acidic residues" evidence="2">
    <location>
        <begin position="959"/>
        <end position="974"/>
    </location>
</feature>
<protein>
    <submittedName>
        <fullName evidence="3">Dot/Icm T4SS effector SidG</fullName>
    </submittedName>
</protein>
<reference evidence="3" key="2">
    <citation type="submission" date="2020-11" db="EMBL/GenBank/DDBJ databases">
        <authorList>
            <consortium name="NCBI Pathogen Detection Project"/>
        </authorList>
    </citation>
    <scope>NUCLEOTIDE SEQUENCE</scope>
    <source>
        <strain evidence="3">D3612</strain>
    </source>
</reference>
<evidence type="ECO:0000256" key="2">
    <source>
        <dbReference type="SAM" id="MobiDB-lite"/>
    </source>
</evidence>
<feature type="compositionally biased region" description="Polar residues" evidence="2">
    <location>
        <begin position="939"/>
        <end position="951"/>
    </location>
</feature>
<reference evidence="3" key="1">
    <citation type="journal article" date="2018" name="Genome Biol.">
        <title>SKESA: strategic k-mer extension for scrupulous assemblies.</title>
        <authorList>
            <person name="Souvorov A."/>
            <person name="Agarwala R."/>
            <person name="Lipman D.J."/>
        </authorList>
    </citation>
    <scope>NUCLEOTIDE SEQUENCE</scope>
    <source>
        <strain evidence="3">D3612</strain>
    </source>
</reference>
<dbReference type="Proteomes" id="UP000861567">
    <property type="component" value="Unassembled WGS sequence"/>
</dbReference>
<feature type="coiled-coil region" evidence="1">
    <location>
        <begin position="391"/>
        <end position="440"/>
    </location>
</feature>
<dbReference type="AlphaFoldDB" id="A0AAN5KQU4"/>